<keyword evidence="10" id="KW-1185">Reference proteome</keyword>
<feature type="transmembrane region" description="Helical" evidence="8">
    <location>
        <begin position="483"/>
        <end position="500"/>
    </location>
</feature>
<dbReference type="RefSeq" id="WP_255919613.1">
    <property type="nucleotide sequence ID" value="NZ_JANFNG010000004.1"/>
</dbReference>
<dbReference type="Pfam" id="PF26314">
    <property type="entry name" value="MptA_B_family"/>
    <property type="match status" value="1"/>
</dbReference>
<dbReference type="Proteomes" id="UP001057702">
    <property type="component" value="Unassembled WGS sequence"/>
</dbReference>
<keyword evidence="3" id="KW-0808">Transferase</keyword>
<dbReference type="EMBL" id="JANFNG010000004">
    <property type="protein sequence ID" value="MCQ4080719.1"/>
    <property type="molecule type" value="Genomic_DNA"/>
</dbReference>
<dbReference type="InterPro" id="IPR049829">
    <property type="entry name" value="MptA/B-like"/>
</dbReference>
<feature type="transmembrane region" description="Helical" evidence="8">
    <location>
        <begin position="45"/>
        <end position="63"/>
    </location>
</feature>
<evidence type="ECO:0000256" key="1">
    <source>
        <dbReference type="ARBA" id="ARBA00004141"/>
    </source>
</evidence>
<feature type="transmembrane region" description="Helical" evidence="8">
    <location>
        <begin position="420"/>
        <end position="440"/>
    </location>
</feature>
<evidence type="ECO:0000256" key="5">
    <source>
        <dbReference type="ARBA" id="ARBA00022989"/>
    </source>
</evidence>
<evidence type="ECO:0000256" key="2">
    <source>
        <dbReference type="ARBA" id="ARBA00022676"/>
    </source>
</evidence>
<comment type="similarity">
    <text evidence="7">Belongs to the MptA/B family.</text>
</comment>
<feature type="transmembrane region" description="Helical" evidence="8">
    <location>
        <begin position="162"/>
        <end position="184"/>
    </location>
</feature>
<dbReference type="GO" id="GO:0016757">
    <property type="term" value="F:glycosyltransferase activity"/>
    <property type="evidence" value="ECO:0007669"/>
    <property type="project" value="UniProtKB-KW"/>
</dbReference>
<accession>A0ABT1PSR4</accession>
<keyword evidence="6 8" id="KW-0472">Membrane</keyword>
<feature type="transmembrane region" description="Helical" evidence="8">
    <location>
        <begin position="278"/>
        <end position="301"/>
    </location>
</feature>
<evidence type="ECO:0000313" key="9">
    <source>
        <dbReference type="EMBL" id="MCQ4080719.1"/>
    </source>
</evidence>
<keyword evidence="4 8" id="KW-0812">Transmembrane</keyword>
<keyword evidence="2 9" id="KW-0328">Glycosyltransferase</keyword>
<name>A0ABT1PSR4_9ACTN</name>
<evidence type="ECO:0000256" key="4">
    <source>
        <dbReference type="ARBA" id="ARBA00022692"/>
    </source>
</evidence>
<proteinExistence type="inferred from homology"/>
<organism evidence="9 10">
    <name type="scientific">Streptomyces humicola</name>
    <dbReference type="NCBI Taxonomy" id="2953240"/>
    <lineage>
        <taxon>Bacteria</taxon>
        <taxon>Bacillati</taxon>
        <taxon>Actinomycetota</taxon>
        <taxon>Actinomycetes</taxon>
        <taxon>Kitasatosporales</taxon>
        <taxon>Streptomycetaceae</taxon>
        <taxon>Streptomyces</taxon>
    </lineage>
</organism>
<evidence type="ECO:0000313" key="10">
    <source>
        <dbReference type="Proteomes" id="UP001057702"/>
    </source>
</evidence>
<sequence length="509" mass="53204">MSWCRLLGAAGAVALTTGALGAGALPAHDPSGLWLWRGPQFAQLGLALAYGGLVLLVGAWWRLGSLIARGTRVEGRDVLVTLAWWTVPLCVGPPLYSSDVYSYVAQGAMALRGLDVYRYGPAALGGVLAHNVAHVWRWTPSPYGPVFMSVAKLVARGAGTNVIAGVLGMRAAALAGIGLIAWAVRRLAGFTGVAEAGALWLGVLNPLVLIHLVAGVHNDALMIGLMMAGFVLTRRDRPVLGTVFVALAMLVKWPAGVGLLFLPALWRTVPGRAGRCLWVAAVAAATVIVTTALARTGYGWLVTQHAPIAIRTPMSITTDFAQPFVVLAKVSGMAGPDETLTVVQELGMGGALAVVAVWAWRVLRSAGSGTPSGGGGRMARGPVPRLAGRFGERFVRRVPKHAPECAADGAPRRPAHHPEYALGLSLLALVALAPVVQPWYMLWGLIPIAATGWDRTTGDVLKVASAGLAFLVLPSGNGLDPEIVQYALAGIALVAAALRLRRTTAQLRS</sequence>
<dbReference type="NCBIfam" id="NF038066">
    <property type="entry name" value="MptB"/>
    <property type="match status" value="2"/>
</dbReference>
<protein>
    <submittedName>
        <fullName evidence="9">Polyprenol phosphomannose-dependent alpha 1,6 mannosyltransferase MptB</fullName>
    </submittedName>
</protein>
<feature type="transmembrane region" description="Helical" evidence="8">
    <location>
        <begin position="239"/>
        <end position="266"/>
    </location>
</feature>
<evidence type="ECO:0000256" key="3">
    <source>
        <dbReference type="ARBA" id="ARBA00022679"/>
    </source>
</evidence>
<gene>
    <name evidence="9" type="primary">mptB</name>
    <name evidence="9" type="ORF">NGB36_08910</name>
</gene>
<evidence type="ECO:0000256" key="8">
    <source>
        <dbReference type="SAM" id="Phobius"/>
    </source>
</evidence>
<comment type="caution">
    <text evidence="9">The sequence shown here is derived from an EMBL/GenBank/DDBJ whole genome shotgun (WGS) entry which is preliminary data.</text>
</comment>
<evidence type="ECO:0000256" key="6">
    <source>
        <dbReference type="ARBA" id="ARBA00023136"/>
    </source>
</evidence>
<reference evidence="9" key="1">
    <citation type="submission" date="2022-06" db="EMBL/GenBank/DDBJ databases">
        <title>Draft genome sequence of Streptomyces sp. RB6PN25 isolated from peat swamp forest in Thailand.</title>
        <authorList>
            <person name="Duangmal K."/>
            <person name="Klaysubun C."/>
        </authorList>
    </citation>
    <scope>NUCLEOTIDE SEQUENCE</scope>
    <source>
        <strain evidence="9">RB6PN25</strain>
    </source>
</reference>
<evidence type="ECO:0000256" key="7">
    <source>
        <dbReference type="ARBA" id="ARBA00043987"/>
    </source>
</evidence>
<keyword evidence="5 8" id="KW-1133">Transmembrane helix</keyword>
<feature type="transmembrane region" description="Helical" evidence="8">
    <location>
        <begin position="204"/>
        <end position="232"/>
    </location>
</feature>
<comment type="subcellular location">
    <subcellularLocation>
        <location evidence="1">Membrane</location>
        <topology evidence="1">Multi-pass membrane protein</topology>
    </subcellularLocation>
</comment>